<organism evidence="8 9">
    <name type="scientific">Leifsonia shinshuensis</name>
    <dbReference type="NCBI Taxonomy" id="150026"/>
    <lineage>
        <taxon>Bacteria</taxon>
        <taxon>Bacillati</taxon>
        <taxon>Actinomycetota</taxon>
        <taxon>Actinomycetes</taxon>
        <taxon>Micrococcales</taxon>
        <taxon>Microbacteriaceae</taxon>
        <taxon>Leifsonia</taxon>
    </lineage>
</organism>
<keyword evidence="2 6" id="KW-0067">ATP-binding</keyword>
<feature type="binding site" evidence="6">
    <location>
        <position position="49"/>
    </location>
    <ligand>
        <name>(6S)-NADPHX</name>
        <dbReference type="ChEBI" id="CHEBI:64076"/>
    </ligand>
</feature>
<keyword evidence="4 6" id="KW-0520">NAD</keyword>
<comment type="catalytic activity">
    <reaction evidence="6">
        <text>(6S)-NADHX + ADP = AMP + phosphate + NADH + H(+)</text>
        <dbReference type="Rhea" id="RHEA:32223"/>
        <dbReference type="ChEBI" id="CHEBI:15378"/>
        <dbReference type="ChEBI" id="CHEBI:43474"/>
        <dbReference type="ChEBI" id="CHEBI:57945"/>
        <dbReference type="ChEBI" id="CHEBI:64074"/>
        <dbReference type="ChEBI" id="CHEBI:456215"/>
        <dbReference type="ChEBI" id="CHEBI:456216"/>
        <dbReference type="EC" id="4.2.1.136"/>
    </reaction>
</comment>
<keyword evidence="1 6" id="KW-0547">Nucleotide-binding</keyword>
<dbReference type="PANTHER" id="PTHR12592">
    <property type="entry name" value="ATP-DEPENDENT (S)-NAD(P)H-HYDRATE DEHYDRATASE FAMILY MEMBER"/>
    <property type="match status" value="1"/>
</dbReference>
<evidence type="ECO:0000256" key="4">
    <source>
        <dbReference type="ARBA" id="ARBA00023027"/>
    </source>
</evidence>
<dbReference type="GO" id="GO:0046496">
    <property type="term" value="P:nicotinamide nucleotide metabolic process"/>
    <property type="evidence" value="ECO:0007669"/>
    <property type="project" value="UniProtKB-UniRule"/>
</dbReference>
<dbReference type="KEGG" id="lse:F1C12_07715"/>
<name>A0A7G6YGI3_9MICO</name>
<dbReference type="AlphaFoldDB" id="A0A7G6YGI3"/>
<proteinExistence type="inferred from homology"/>
<dbReference type="GO" id="GO:0052856">
    <property type="term" value="F:NAD(P)HX epimerase activity"/>
    <property type="evidence" value="ECO:0007669"/>
    <property type="project" value="TreeGrafter"/>
</dbReference>
<feature type="binding site" evidence="6">
    <location>
        <position position="99"/>
    </location>
    <ligand>
        <name>(6S)-NADPHX</name>
        <dbReference type="ChEBI" id="CHEBI:64076"/>
    </ligand>
</feature>
<evidence type="ECO:0000256" key="5">
    <source>
        <dbReference type="ARBA" id="ARBA00023239"/>
    </source>
</evidence>
<dbReference type="Gene3D" id="3.40.1190.20">
    <property type="match status" value="1"/>
</dbReference>
<gene>
    <name evidence="6" type="primary">nnrD</name>
    <name evidence="8" type="ORF">F1C12_07715</name>
</gene>
<feature type="binding site" evidence="6">
    <location>
        <position position="145"/>
    </location>
    <ligand>
        <name>(6S)-NADPHX</name>
        <dbReference type="ChEBI" id="CHEBI:64076"/>
    </ligand>
</feature>
<comment type="cofactor">
    <cofactor evidence="6">
        <name>Mg(2+)</name>
        <dbReference type="ChEBI" id="CHEBI:18420"/>
    </cofactor>
</comment>
<evidence type="ECO:0000256" key="3">
    <source>
        <dbReference type="ARBA" id="ARBA00022857"/>
    </source>
</evidence>
<accession>A0A7G6YGI3</accession>
<dbReference type="GO" id="GO:0052855">
    <property type="term" value="F:ADP-dependent NAD(P)H-hydrate dehydratase activity"/>
    <property type="evidence" value="ECO:0007669"/>
    <property type="project" value="UniProtKB-UniRule"/>
</dbReference>
<dbReference type="EC" id="4.2.1.136" evidence="6"/>
<keyword evidence="5 6" id="KW-0456">Lyase</keyword>
<comment type="similarity">
    <text evidence="6">Belongs to the NnrD/CARKD family.</text>
</comment>
<feature type="domain" description="YjeF C-terminal" evidence="7">
    <location>
        <begin position="14"/>
        <end position="286"/>
    </location>
</feature>
<sequence>MTVPSGLAVGAAWDGALARGWIAVPAESDDKYSRGVLGMVTGSARYPGAAVLGAEAAARTGVGMIRYLGAERAAQEVLRRRPEVVSAPGRVQAWLLGSGMDAADRDDDDLRRLRDALDDGTPLVIDAGALDLVMRAQGPVVITPHFRELSKALAAAADDGAPTPEPDEIRQDPGGWAERAASALGATVLLKGHVTHVATPDGSRVTVTAGPSWLATAGSGDVLGGVLGALVATHADAIRERGHEALAALAATAAWVHGRAGDAASQGGPVAALDVAEAVPVVLRSLLARS</sequence>
<dbReference type="GO" id="GO:0110051">
    <property type="term" value="P:metabolite repair"/>
    <property type="evidence" value="ECO:0007669"/>
    <property type="project" value="TreeGrafter"/>
</dbReference>
<evidence type="ECO:0000259" key="7">
    <source>
        <dbReference type="PROSITE" id="PS51383"/>
    </source>
</evidence>
<keyword evidence="3 6" id="KW-0521">NADP</keyword>
<dbReference type="PANTHER" id="PTHR12592:SF0">
    <property type="entry name" value="ATP-DEPENDENT (S)-NAD(P)H-HYDRATE DEHYDRATASE"/>
    <property type="match status" value="1"/>
</dbReference>
<comment type="function">
    <text evidence="6">Catalyzes the dehydration of the S-form of NAD(P)HX at the expense of ADP, which is converted to AMP. Together with NAD(P)HX epimerase, which catalyzes the epimerization of the S- and R-forms, the enzyme allows the repair of both epimers of NAD(P)HX, a damaged form of NAD(P)H that is a result of enzymatic or heat-dependent hydration.</text>
</comment>
<feature type="binding site" evidence="6">
    <location>
        <begin position="191"/>
        <end position="195"/>
    </location>
    <ligand>
        <name>AMP</name>
        <dbReference type="ChEBI" id="CHEBI:456215"/>
    </ligand>
</feature>
<dbReference type="PROSITE" id="PS51383">
    <property type="entry name" value="YJEF_C_3"/>
    <property type="match status" value="1"/>
</dbReference>
<dbReference type="EMBL" id="CP043641">
    <property type="protein sequence ID" value="QNE37598.1"/>
    <property type="molecule type" value="Genomic_DNA"/>
</dbReference>
<feature type="binding site" evidence="6">
    <location>
        <position position="220"/>
    </location>
    <ligand>
        <name>AMP</name>
        <dbReference type="ChEBI" id="CHEBI:456215"/>
    </ligand>
</feature>
<dbReference type="CDD" id="cd01171">
    <property type="entry name" value="YXKO-related"/>
    <property type="match status" value="1"/>
</dbReference>
<dbReference type="Pfam" id="PF01256">
    <property type="entry name" value="Carb_kinase"/>
    <property type="match status" value="1"/>
</dbReference>
<feature type="binding site" evidence="6">
    <location>
        <position position="221"/>
    </location>
    <ligand>
        <name>(6S)-NADPHX</name>
        <dbReference type="ChEBI" id="CHEBI:64076"/>
    </ligand>
</feature>
<evidence type="ECO:0000256" key="2">
    <source>
        <dbReference type="ARBA" id="ARBA00022840"/>
    </source>
</evidence>
<comment type="subunit">
    <text evidence="6">Homotetramer.</text>
</comment>
<dbReference type="HAMAP" id="MF_01965">
    <property type="entry name" value="NADHX_dehydratase"/>
    <property type="match status" value="1"/>
</dbReference>
<protein>
    <recommendedName>
        <fullName evidence="6">ADP-dependent (S)-NAD(P)H-hydrate dehydratase</fullName>
        <ecNumber evidence="6">4.2.1.136</ecNumber>
    </recommendedName>
    <alternativeName>
        <fullName evidence="6">ADP-dependent NAD(P)HX dehydratase</fullName>
    </alternativeName>
</protein>
<evidence type="ECO:0000256" key="1">
    <source>
        <dbReference type="ARBA" id="ARBA00022741"/>
    </source>
</evidence>
<reference evidence="9" key="1">
    <citation type="submission" date="2019-09" db="EMBL/GenBank/DDBJ databases">
        <title>Antimicrobial potential of Antarctic Bacteria.</title>
        <authorList>
            <person name="Benaud N."/>
            <person name="Edwards R.J."/>
            <person name="Ferrari B.C."/>
        </authorList>
    </citation>
    <scope>NUCLEOTIDE SEQUENCE [LARGE SCALE GENOMIC DNA]</scope>
    <source>
        <strain evidence="9">INR9</strain>
    </source>
</reference>
<dbReference type="Proteomes" id="UP000515511">
    <property type="component" value="Chromosome"/>
</dbReference>
<dbReference type="GO" id="GO:0005524">
    <property type="term" value="F:ATP binding"/>
    <property type="evidence" value="ECO:0007669"/>
    <property type="project" value="UniProtKB-KW"/>
</dbReference>
<dbReference type="InterPro" id="IPR000631">
    <property type="entry name" value="CARKD"/>
</dbReference>
<evidence type="ECO:0000256" key="6">
    <source>
        <dbReference type="HAMAP-Rule" id="MF_01965"/>
    </source>
</evidence>
<evidence type="ECO:0000313" key="8">
    <source>
        <dbReference type="EMBL" id="QNE37598.1"/>
    </source>
</evidence>
<comment type="catalytic activity">
    <reaction evidence="6">
        <text>(6S)-NADPHX + ADP = AMP + phosphate + NADPH + H(+)</text>
        <dbReference type="Rhea" id="RHEA:32235"/>
        <dbReference type="ChEBI" id="CHEBI:15378"/>
        <dbReference type="ChEBI" id="CHEBI:43474"/>
        <dbReference type="ChEBI" id="CHEBI:57783"/>
        <dbReference type="ChEBI" id="CHEBI:64076"/>
        <dbReference type="ChEBI" id="CHEBI:456215"/>
        <dbReference type="ChEBI" id="CHEBI:456216"/>
        <dbReference type="EC" id="4.2.1.136"/>
    </reaction>
</comment>
<evidence type="ECO:0000313" key="9">
    <source>
        <dbReference type="Proteomes" id="UP000515511"/>
    </source>
</evidence>
<dbReference type="InterPro" id="IPR029056">
    <property type="entry name" value="Ribokinase-like"/>
</dbReference>
<dbReference type="SUPFAM" id="SSF53613">
    <property type="entry name" value="Ribokinase-like"/>
    <property type="match status" value="1"/>
</dbReference>